<evidence type="ECO:0000259" key="9">
    <source>
        <dbReference type="PROSITE" id="PS50811"/>
    </source>
</evidence>
<dbReference type="GO" id="GO:0003700">
    <property type="term" value="F:DNA-binding transcription factor activity"/>
    <property type="evidence" value="ECO:0007669"/>
    <property type="project" value="UniProtKB-UniRule"/>
</dbReference>
<gene>
    <name evidence="10" type="ORF">ERUC_LOCUS9154</name>
</gene>
<accession>A0ABC8JD78</accession>
<comment type="similarity">
    <text evidence="2 7">Belongs to the WRKY group II-c family.</text>
</comment>
<dbReference type="AlphaFoldDB" id="A0ABC8JD78"/>
<feature type="domain" description="WRKY" evidence="9">
    <location>
        <begin position="155"/>
        <end position="220"/>
    </location>
</feature>
<evidence type="ECO:0000313" key="11">
    <source>
        <dbReference type="Proteomes" id="UP001642260"/>
    </source>
</evidence>
<dbReference type="Proteomes" id="UP001642260">
    <property type="component" value="Unassembled WGS sequence"/>
</dbReference>
<dbReference type="EMBL" id="CAKOAT010094043">
    <property type="protein sequence ID" value="CAH8320673.1"/>
    <property type="molecule type" value="Genomic_DNA"/>
</dbReference>
<dbReference type="InterPro" id="IPR017396">
    <property type="entry name" value="TF_WRKY_IIc"/>
</dbReference>
<keyword evidence="11" id="KW-1185">Reference proteome</keyword>
<dbReference type="InterPro" id="IPR003657">
    <property type="entry name" value="WRKY_dom"/>
</dbReference>
<keyword evidence="4 7" id="KW-0238">DNA-binding</keyword>
<dbReference type="InterPro" id="IPR036576">
    <property type="entry name" value="WRKY_dom_sf"/>
</dbReference>
<evidence type="ECO:0000256" key="8">
    <source>
        <dbReference type="SAM" id="MobiDB-lite"/>
    </source>
</evidence>
<evidence type="ECO:0000256" key="3">
    <source>
        <dbReference type="ARBA" id="ARBA00023015"/>
    </source>
</evidence>
<protein>
    <recommendedName>
        <fullName evidence="7">WRKY transcription factor</fullName>
    </recommendedName>
</protein>
<sequence length="323" mass="36353">MEFTDISKTSFHHQASLQSIWDFGEEEKNSLGFMELLGSQHHSFLFETLQPQTQPFEKLSSSGLTILQAPPSNATADNYVTSKVEPLCSDINPPPTPNSSSISSASSEAVNEDKAKREDDEEHEQKKSDINKQLKPKKNSQKRQREARVAFMTKSEVDHLEDGYRWRKYGQKAVKNSPFPRSYYRCTTASCNVKKRVERSFQDPSTVVTTYEGQHTHISPLTSRPISSGGFFFGSSGVASNLGNFGFPMESSTLLYPQFQQLVHYNQQQQQQELLPCFGGVGEYVTRHADAYGDDELVKKSRGLVKDNGLLQDVVPSHMLNEE</sequence>
<dbReference type="SMART" id="SM00774">
    <property type="entry name" value="WRKY"/>
    <property type="match status" value="1"/>
</dbReference>
<feature type="region of interest" description="Disordered" evidence="8">
    <location>
        <begin position="85"/>
        <end position="148"/>
    </location>
</feature>
<dbReference type="Pfam" id="PF03106">
    <property type="entry name" value="WRKY"/>
    <property type="match status" value="1"/>
</dbReference>
<dbReference type="PANTHER" id="PTHR31221">
    <property type="entry name" value="WRKY TRANSCRIPTION FACTOR PROTEIN 1-RELATED"/>
    <property type="match status" value="1"/>
</dbReference>
<dbReference type="InterPro" id="IPR044810">
    <property type="entry name" value="WRKY_plant"/>
</dbReference>
<dbReference type="GO" id="GO:0005634">
    <property type="term" value="C:nucleus"/>
    <property type="evidence" value="ECO:0007669"/>
    <property type="project" value="UniProtKB-SubCell"/>
</dbReference>
<feature type="compositionally biased region" description="Basic and acidic residues" evidence="8">
    <location>
        <begin position="111"/>
        <end position="132"/>
    </location>
</feature>
<dbReference type="PROSITE" id="PS50811">
    <property type="entry name" value="WRKY"/>
    <property type="match status" value="1"/>
</dbReference>
<reference evidence="10 11" key="1">
    <citation type="submission" date="2022-03" db="EMBL/GenBank/DDBJ databases">
        <authorList>
            <person name="Macdonald S."/>
            <person name="Ahmed S."/>
            <person name="Newling K."/>
        </authorList>
    </citation>
    <scope>NUCLEOTIDE SEQUENCE [LARGE SCALE GENOMIC DNA]</scope>
</reference>
<comment type="caution">
    <text evidence="10">The sequence shown here is derived from an EMBL/GenBank/DDBJ whole genome shotgun (WGS) entry which is preliminary data.</text>
</comment>
<keyword evidence="5 7" id="KW-0804">Transcription</keyword>
<evidence type="ECO:0000256" key="7">
    <source>
        <dbReference type="PIRNR" id="PIRNR038130"/>
    </source>
</evidence>
<evidence type="ECO:0000256" key="6">
    <source>
        <dbReference type="ARBA" id="ARBA00023242"/>
    </source>
</evidence>
<evidence type="ECO:0000256" key="2">
    <source>
        <dbReference type="ARBA" id="ARBA00008964"/>
    </source>
</evidence>
<evidence type="ECO:0000313" key="10">
    <source>
        <dbReference type="EMBL" id="CAH8320673.1"/>
    </source>
</evidence>
<keyword evidence="3 7" id="KW-0805">Transcription regulation</keyword>
<dbReference type="Gene3D" id="2.20.25.80">
    <property type="entry name" value="WRKY domain"/>
    <property type="match status" value="1"/>
</dbReference>
<comment type="subcellular location">
    <subcellularLocation>
        <location evidence="1 7">Nucleus</location>
    </subcellularLocation>
</comment>
<name>A0ABC8JD78_ERUVS</name>
<keyword evidence="6 7" id="KW-0539">Nucleus</keyword>
<evidence type="ECO:0000256" key="1">
    <source>
        <dbReference type="ARBA" id="ARBA00004123"/>
    </source>
</evidence>
<dbReference type="SUPFAM" id="SSF118290">
    <property type="entry name" value="WRKY DNA-binding domain"/>
    <property type="match status" value="1"/>
</dbReference>
<evidence type="ECO:0000256" key="4">
    <source>
        <dbReference type="ARBA" id="ARBA00023125"/>
    </source>
</evidence>
<dbReference type="FunFam" id="2.20.25.80:FF:000003">
    <property type="entry name" value="WRKY transcription factor 57"/>
    <property type="match status" value="1"/>
</dbReference>
<dbReference type="GO" id="GO:0003677">
    <property type="term" value="F:DNA binding"/>
    <property type="evidence" value="ECO:0007669"/>
    <property type="project" value="UniProtKB-KW"/>
</dbReference>
<organism evidence="10 11">
    <name type="scientific">Eruca vesicaria subsp. sativa</name>
    <name type="common">Garden rocket</name>
    <name type="synonym">Eruca sativa</name>
    <dbReference type="NCBI Taxonomy" id="29727"/>
    <lineage>
        <taxon>Eukaryota</taxon>
        <taxon>Viridiplantae</taxon>
        <taxon>Streptophyta</taxon>
        <taxon>Embryophyta</taxon>
        <taxon>Tracheophyta</taxon>
        <taxon>Spermatophyta</taxon>
        <taxon>Magnoliopsida</taxon>
        <taxon>eudicotyledons</taxon>
        <taxon>Gunneridae</taxon>
        <taxon>Pentapetalae</taxon>
        <taxon>rosids</taxon>
        <taxon>malvids</taxon>
        <taxon>Brassicales</taxon>
        <taxon>Brassicaceae</taxon>
        <taxon>Brassiceae</taxon>
        <taxon>Eruca</taxon>
    </lineage>
</organism>
<feature type="compositionally biased region" description="Low complexity" evidence="8">
    <location>
        <begin position="98"/>
        <end position="107"/>
    </location>
</feature>
<dbReference type="PIRSF" id="PIRSF038130">
    <property type="entry name" value="TF_WRKY_IIc"/>
    <property type="match status" value="1"/>
</dbReference>
<dbReference type="PANTHER" id="PTHR31221:SF323">
    <property type="entry name" value="WRKY TRANSCRIPTION FACTOR 23"/>
    <property type="match status" value="1"/>
</dbReference>
<proteinExistence type="inferred from homology"/>
<evidence type="ECO:0000256" key="5">
    <source>
        <dbReference type="ARBA" id="ARBA00023163"/>
    </source>
</evidence>